<dbReference type="RefSeq" id="WP_109418268.1">
    <property type="nucleotide sequence ID" value="NZ_QEAS01000031.1"/>
</dbReference>
<dbReference type="Pfam" id="PF12728">
    <property type="entry name" value="HTH_17"/>
    <property type="match status" value="1"/>
</dbReference>
<dbReference type="AlphaFoldDB" id="A0A2U2PA65"/>
<gene>
    <name evidence="2" type="ORF">DDR33_23605</name>
</gene>
<dbReference type="Proteomes" id="UP000245647">
    <property type="component" value="Unassembled WGS sequence"/>
</dbReference>
<evidence type="ECO:0000313" key="2">
    <source>
        <dbReference type="EMBL" id="PWG78194.1"/>
    </source>
</evidence>
<protein>
    <recommendedName>
        <fullName evidence="1">Helix-turn-helix domain-containing protein</fullName>
    </recommendedName>
</protein>
<feature type="domain" description="Helix-turn-helix" evidence="1">
    <location>
        <begin position="51"/>
        <end position="94"/>
    </location>
</feature>
<sequence length="98" mass="11605">MREFVRLTRNIFNLVSLLRDVLSMMKDIHETQKEMEADIREFTGKWDNEVWLTCKEAAALIRMSEKTIRNWREAGKLSAKQVGGRYLFARSEVLKQLK</sequence>
<dbReference type="GO" id="GO:0003677">
    <property type="term" value="F:DNA binding"/>
    <property type="evidence" value="ECO:0007669"/>
    <property type="project" value="InterPro"/>
</dbReference>
<accession>A0A2U2PA65</accession>
<dbReference type="NCBIfam" id="TIGR01764">
    <property type="entry name" value="excise"/>
    <property type="match status" value="1"/>
</dbReference>
<dbReference type="InterPro" id="IPR041657">
    <property type="entry name" value="HTH_17"/>
</dbReference>
<keyword evidence="3" id="KW-1185">Reference proteome</keyword>
<name>A0A2U2PA65_9SPHI</name>
<reference evidence="2 3" key="1">
    <citation type="submission" date="2018-04" db="EMBL/GenBank/DDBJ databases">
        <title>Pedobacter chongqingensis sp. nov., isolated from a rottenly hemp rope.</title>
        <authorList>
            <person name="Cai Y."/>
        </authorList>
    </citation>
    <scope>NUCLEOTIDE SEQUENCE [LARGE SCALE GENOMIC DNA]</scope>
    <source>
        <strain evidence="2 3">FJ4-8</strain>
    </source>
</reference>
<organism evidence="2 3">
    <name type="scientific">Pararcticibacter amylolyticus</name>
    <dbReference type="NCBI Taxonomy" id="2173175"/>
    <lineage>
        <taxon>Bacteria</taxon>
        <taxon>Pseudomonadati</taxon>
        <taxon>Bacteroidota</taxon>
        <taxon>Sphingobacteriia</taxon>
        <taxon>Sphingobacteriales</taxon>
        <taxon>Sphingobacteriaceae</taxon>
        <taxon>Pararcticibacter</taxon>
    </lineage>
</organism>
<evidence type="ECO:0000313" key="3">
    <source>
        <dbReference type="Proteomes" id="UP000245647"/>
    </source>
</evidence>
<dbReference type="SUPFAM" id="SSF46955">
    <property type="entry name" value="Putative DNA-binding domain"/>
    <property type="match status" value="1"/>
</dbReference>
<dbReference type="OrthoDB" id="1524679at2"/>
<dbReference type="InterPro" id="IPR010093">
    <property type="entry name" value="SinI_DNA-bd"/>
</dbReference>
<dbReference type="InterPro" id="IPR009061">
    <property type="entry name" value="DNA-bd_dom_put_sf"/>
</dbReference>
<evidence type="ECO:0000259" key="1">
    <source>
        <dbReference type="Pfam" id="PF12728"/>
    </source>
</evidence>
<dbReference type="EMBL" id="QEAS01000031">
    <property type="protein sequence ID" value="PWG78194.1"/>
    <property type="molecule type" value="Genomic_DNA"/>
</dbReference>
<proteinExistence type="predicted"/>
<comment type="caution">
    <text evidence="2">The sequence shown here is derived from an EMBL/GenBank/DDBJ whole genome shotgun (WGS) entry which is preliminary data.</text>
</comment>